<comment type="caution">
    <text evidence="6">The sequence shown here is derived from an EMBL/GenBank/DDBJ whole genome shotgun (WGS) entry which is preliminary data.</text>
</comment>
<feature type="domain" description="Calcineurin-like phosphoesterase" evidence="5">
    <location>
        <begin position="26"/>
        <end position="223"/>
    </location>
</feature>
<dbReference type="InterPro" id="IPR050884">
    <property type="entry name" value="CNP_phosphodiesterase-III"/>
</dbReference>
<proteinExistence type="inferred from homology"/>
<dbReference type="EMBL" id="BSDQ01000001">
    <property type="protein sequence ID" value="GLI32194.1"/>
    <property type="molecule type" value="Genomic_DNA"/>
</dbReference>
<dbReference type="Gene3D" id="3.60.21.10">
    <property type="match status" value="1"/>
</dbReference>
<evidence type="ECO:0000256" key="4">
    <source>
        <dbReference type="ARBA" id="ARBA00025742"/>
    </source>
</evidence>
<dbReference type="SUPFAM" id="SSF56300">
    <property type="entry name" value="Metallo-dependent phosphatases"/>
    <property type="match status" value="1"/>
</dbReference>
<evidence type="ECO:0000256" key="2">
    <source>
        <dbReference type="ARBA" id="ARBA00022801"/>
    </source>
</evidence>
<dbReference type="Pfam" id="PF00149">
    <property type="entry name" value="Metallophos"/>
    <property type="match status" value="1"/>
</dbReference>
<comment type="similarity">
    <text evidence="4">Belongs to the cyclic nucleotide phosphodiesterase class-III family.</text>
</comment>
<dbReference type="InterPro" id="IPR004843">
    <property type="entry name" value="Calcineurin-like_PHP"/>
</dbReference>
<evidence type="ECO:0000256" key="1">
    <source>
        <dbReference type="ARBA" id="ARBA00022723"/>
    </source>
</evidence>
<dbReference type="PANTHER" id="PTHR42988:SF2">
    <property type="entry name" value="CYCLIC NUCLEOTIDE PHOSPHODIESTERASE CBUA0032-RELATED"/>
    <property type="match status" value="1"/>
</dbReference>
<evidence type="ECO:0000259" key="5">
    <source>
        <dbReference type="Pfam" id="PF00149"/>
    </source>
</evidence>
<reference evidence="6" key="1">
    <citation type="submission" date="2022-12" db="EMBL/GenBank/DDBJ databases">
        <title>Reference genome sequencing for broad-spectrum identification of bacterial and archaeal isolates by mass spectrometry.</title>
        <authorList>
            <person name="Sekiguchi Y."/>
            <person name="Tourlousse D.M."/>
        </authorList>
    </citation>
    <scope>NUCLEOTIDE SEQUENCE</scope>
    <source>
        <strain evidence="6">5-2</strain>
    </source>
</reference>
<gene>
    <name evidence="6" type="ORF">BCONGLO52_30350</name>
</gene>
<sequence>MGGGAGLNPVDSDTCATPAAATVPGMRILHLTDTHLYGDRDARHYDRIDTTAALRGLLARLEGLADIDAVVHTGDASEDGTAESYRLLHEILDPFAAALDAPLAIVMGNHDVSAVYGEAVAPGERTAPSQDRVVPLAGGARVVVLDSSVPGAGYGHLDPEQLDWLRGVLAEPAPGGTVLAIHHPPLVAATPLLRGLDLDGLDELAAGLGGSDVRIVLSGHYHHEMTGEIAGIPVHVAPGITNVVDPVGAGADEQSLALSGVSLVELGEGAPRVVSSVFPNAGDTLADAERPVYRFTPDQVAQILEAAGR</sequence>
<keyword evidence="3" id="KW-0408">Iron</keyword>
<dbReference type="InterPro" id="IPR029052">
    <property type="entry name" value="Metallo-depent_PP-like"/>
</dbReference>
<keyword evidence="7" id="KW-1185">Reference proteome</keyword>
<evidence type="ECO:0000313" key="7">
    <source>
        <dbReference type="Proteomes" id="UP001144451"/>
    </source>
</evidence>
<dbReference type="Proteomes" id="UP001144451">
    <property type="component" value="Unassembled WGS sequence"/>
</dbReference>
<evidence type="ECO:0000256" key="3">
    <source>
        <dbReference type="ARBA" id="ARBA00023004"/>
    </source>
</evidence>
<evidence type="ECO:0000313" key="6">
    <source>
        <dbReference type="EMBL" id="GLI32194.1"/>
    </source>
</evidence>
<organism evidence="6 7">
    <name type="scientific">Brachybacterium conglomeratum</name>
    <dbReference type="NCBI Taxonomy" id="47846"/>
    <lineage>
        <taxon>Bacteria</taxon>
        <taxon>Bacillati</taxon>
        <taxon>Actinomycetota</taxon>
        <taxon>Actinomycetes</taxon>
        <taxon>Micrococcales</taxon>
        <taxon>Dermabacteraceae</taxon>
        <taxon>Brachybacterium</taxon>
    </lineage>
</organism>
<accession>A0ABQ5RJZ1</accession>
<dbReference type="PANTHER" id="PTHR42988">
    <property type="entry name" value="PHOSPHOHYDROLASE"/>
    <property type="match status" value="1"/>
</dbReference>
<keyword evidence="2" id="KW-0378">Hydrolase</keyword>
<name>A0ABQ5RJZ1_9MICO</name>
<protein>
    <submittedName>
        <fullName evidence="6">Phosphohydrolase</fullName>
    </submittedName>
</protein>
<keyword evidence="1" id="KW-0479">Metal-binding</keyword>